<dbReference type="EMBL" id="BGPR01010516">
    <property type="protein sequence ID" value="GBN46600.1"/>
    <property type="molecule type" value="Genomic_DNA"/>
</dbReference>
<evidence type="ECO:0000313" key="1">
    <source>
        <dbReference type="EMBL" id="GBN46600.1"/>
    </source>
</evidence>
<proteinExistence type="predicted"/>
<organism evidence="1 2">
    <name type="scientific">Araneus ventricosus</name>
    <name type="common">Orbweaver spider</name>
    <name type="synonym">Epeira ventricosa</name>
    <dbReference type="NCBI Taxonomy" id="182803"/>
    <lineage>
        <taxon>Eukaryota</taxon>
        <taxon>Metazoa</taxon>
        <taxon>Ecdysozoa</taxon>
        <taxon>Arthropoda</taxon>
        <taxon>Chelicerata</taxon>
        <taxon>Arachnida</taxon>
        <taxon>Araneae</taxon>
        <taxon>Araneomorphae</taxon>
        <taxon>Entelegynae</taxon>
        <taxon>Araneoidea</taxon>
        <taxon>Araneidae</taxon>
        <taxon>Araneus</taxon>
    </lineage>
</organism>
<accession>A0A4Y2P866</accession>
<reference evidence="1 2" key="1">
    <citation type="journal article" date="2019" name="Sci. Rep.">
        <title>Orb-weaving spider Araneus ventricosus genome elucidates the spidroin gene catalogue.</title>
        <authorList>
            <person name="Kono N."/>
            <person name="Nakamura H."/>
            <person name="Ohtoshi R."/>
            <person name="Moran D.A.P."/>
            <person name="Shinohara A."/>
            <person name="Yoshida Y."/>
            <person name="Fujiwara M."/>
            <person name="Mori M."/>
            <person name="Tomita M."/>
            <person name="Arakawa K."/>
        </authorList>
    </citation>
    <scope>NUCLEOTIDE SEQUENCE [LARGE SCALE GENOMIC DNA]</scope>
</reference>
<evidence type="ECO:0000313" key="2">
    <source>
        <dbReference type="Proteomes" id="UP000499080"/>
    </source>
</evidence>
<dbReference type="Proteomes" id="UP000499080">
    <property type="component" value="Unassembled WGS sequence"/>
</dbReference>
<name>A0A4Y2P866_ARAVE</name>
<gene>
    <name evidence="1" type="ORF">AVEN_85570_1</name>
</gene>
<protein>
    <submittedName>
        <fullName evidence="1">Uncharacterized protein</fullName>
    </submittedName>
</protein>
<comment type="caution">
    <text evidence="1">The sequence shown here is derived from an EMBL/GenBank/DDBJ whole genome shotgun (WGS) entry which is preliminary data.</text>
</comment>
<dbReference type="AlphaFoldDB" id="A0A4Y2P866"/>
<keyword evidence="2" id="KW-1185">Reference proteome</keyword>
<sequence>MCRSIGVQKKEVRQLEPVCKIVAKSVVPNMVIRTSAASGWVFCLTNRLIWVMSISFEHESSDANSSSDVAVGMSVRRNFVVMFSHRMVADIGVSSS</sequence>